<dbReference type="InterPro" id="IPR036135">
    <property type="entry name" value="MoeA_linker/N_sf"/>
</dbReference>
<evidence type="ECO:0000259" key="7">
    <source>
        <dbReference type="SMART" id="SM00852"/>
    </source>
</evidence>
<dbReference type="EMBL" id="JACHIP010000001">
    <property type="protein sequence ID" value="MBB5055950.1"/>
    <property type="molecule type" value="Genomic_DNA"/>
</dbReference>
<dbReference type="GO" id="GO:0046872">
    <property type="term" value="F:metal ion binding"/>
    <property type="evidence" value="ECO:0007669"/>
    <property type="project" value="UniProtKB-UniRule"/>
</dbReference>
<keyword evidence="6 8" id="KW-0808">Transferase</keyword>
<comment type="function">
    <text evidence="1 6">Catalyzes the insertion of molybdate into adenylated molybdopterin with the concomitant release of AMP.</text>
</comment>
<evidence type="ECO:0000256" key="5">
    <source>
        <dbReference type="ARBA" id="ARBA00047317"/>
    </source>
</evidence>
<gene>
    <name evidence="8" type="ORF">HDF16_000619</name>
</gene>
<reference evidence="8 9" key="1">
    <citation type="submission" date="2020-08" db="EMBL/GenBank/DDBJ databases">
        <title>Genomic Encyclopedia of Type Strains, Phase IV (KMG-V): Genome sequencing to study the core and pangenomes of soil and plant-associated prokaryotes.</title>
        <authorList>
            <person name="Whitman W."/>
        </authorList>
    </citation>
    <scope>NUCLEOTIDE SEQUENCE [LARGE SCALE GENOMIC DNA]</scope>
    <source>
        <strain evidence="8 9">M8UP14</strain>
    </source>
</reference>
<dbReference type="Gene3D" id="3.90.105.10">
    <property type="entry name" value="Molybdopterin biosynthesis moea protein, domain 2"/>
    <property type="match status" value="1"/>
</dbReference>
<dbReference type="SUPFAM" id="SSF63882">
    <property type="entry name" value="MoeA N-terminal region -like"/>
    <property type="match status" value="1"/>
</dbReference>
<sequence length="433" mass="45991">MAISSNLPDTSLGPPTVLRVLDFEAAVDEVLRHAAELRGSVAGATEEVPLLESAGRMLARAIVADRDQPPFDRSTRDGFAVRATAFSAGGWLSIVGQVRAGDVWSGPPLADNEAIEIMTGAPLPAGADAVTMVEHVELDGGNIRAQQGRRVSPGENVVPQGSEARAGEVVVAVGSTIGAAEIALAATAGESTLAVAGRPSVAIVATGDELVELHETPNSRQIRNSNGYALATLVHLAGALPYRLAIARDVREELLQRIAEARQHDLILFSGGVSMGKYDLVEEVLAELGAEFFFTGVKMQPGKPIVFGRLPERRKDGSLFPARYFFGLPGNPVSTQVTFHCFVEPSLRTMLGEDVSGPRFAQATLAHDVEGKQGLTRMLPARLESDFRQASVRLVGWQGSGDLAANARANCYAVFPPDRTEFRAGDVISVLLR</sequence>
<evidence type="ECO:0000256" key="1">
    <source>
        <dbReference type="ARBA" id="ARBA00002901"/>
    </source>
</evidence>
<comment type="similarity">
    <text evidence="3 6">Belongs to the MoeA family.</text>
</comment>
<evidence type="ECO:0000256" key="3">
    <source>
        <dbReference type="ARBA" id="ARBA00010763"/>
    </source>
</evidence>
<dbReference type="InterPro" id="IPR036425">
    <property type="entry name" value="MoaB/Mog-like_dom_sf"/>
</dbReference>
<dbReference type="Gene3D" id="2.170.190.11">
    <property type="entry name" value="Molybdopterin biosynthesis moea protein, domain 3"/>
    <property type="match status" value="1"/>
</dbReference>
<protein>
    <recommendedName>
        <fullName evidence="6">Molybdopterin molybdenumtransferase</fullName>
        <ecNumber evidence="6">2.10.1.1</ecNumber>
    </recommendedName>
</protein>
<evidence type="ECO:0000313" key="8">
    <source>
        <dbReference type="EMBL" id="MBB5055950.1"/>
    </source>
</evidence>
<evidence type="ECO:0000256" key="6">
    <source>
        <dbReference type="RuleBase" id="RU365090"/>
    </source>
</evidence>
<keyword evidence="4 6" id="KW-0501">Molybdenum cofactor biosynthesis</keyword>
<dbReference type="Gene3D" id="2.40.340.10">
    <property type="entry name" value="MoeA, C-terminal, domain IV"/>
    <property type="match status" value="1"/>
</dbReference>
<dbReference type="SUPFAM" id="SSF53218">
    <property type="entry name" value="Molybdenum cofactor biosynthesis proteins"/>
    <property type="match status" value="1"/>
</dbReference>
<dbReference type="Pfam" id="PF00994">
    <property type="entry name" value="MoCF_biosynth"/>
    <property type="match status" value="1"/>
</dbReference>
<evidence type="ECO:0000256" key="4">
    <source>
        <dbReference type="ARBA" id="ARBA00023150"/>
    </source>
</evidence>
<dbReference type="GO" id="GO:0005829">
    <property type="term" value="C:cytosol"/>
    <property type="evidence" value="ECO:0007669"/>
    <property type="project" value="TreeGrafter"/>
</dbReference>
<dbReference type="NCBIfam" id="NF045515">
    <property type="entry name" value="Glp_gephyrin"/>
    <property type="match status" value="1"/>
</dbReference>
<organism evidence="8 9">
    <name type="scientific">Granulicella aggregans</name>
    <dbReference type="NCBI Taxonomy" id="474949"/>
    <lineage>
        <taxon>Bacteria</taxon>
        <taxon>Pseudomonadati</taxon>
        <taxon>Acidobacteriota</taxon>
        <taxon>Terriglobia</taxon>
        <taxon>Terriglobales</taxon>
        <taxon>Acidobacteriaceae</taxon>
        <taxon>Granulicella</taxon>
    </lineage>
</organism>
<keyword evidence="6" id="KW-0479">Metal-binding</keyword>
<dbReference type="CDD" id="cd00887">
    <property type="entry name" value="MoeA"/>
    <property type="match status" value="1"/>
</dbReference>
<evidence type="ECO:0000256" key="2">
    <source>
        <dbReference type="ARBA" id="ARBA00005046"/>
    </source>
</evidence>
<keyword evidence="6" id="KW-0500">Molybdenum</keyword>
<dbReference type="InterPro" id="IPR001453">
    <property type="entry name" value="MoaB/Mog_dom"/>
</dbReference>
<dbReference type="InterPro" id="IPR036688">
    <property type="entry name" value="MoeA_C_domain_IV_sf"/>
</dbReference>
<keyword evidence="9" id="KW-1185">Reference proteome</keyword>
<dbReference type="Pfam" id="PF03453">
    <property type="entry name" value="MoeA_N"/>
    <property type="match status" value="1"/>
</dbReference>
<dbReference type="Pfam" id="PF03454">
    <property type="entry name" value="MoeA_C"/>
    <property type="match status" value="1"/>
</dbReference>
<accession>A0A7W7Z9V4</accession>
<keyword evidence="6" id="KW-0460">Magnesium</keyword>
<dbReference type="EC" id="2.10.1.1" evidence="6"/>
<dbReference type="SMART" id="SM00852">
    <property type="entry name" value="MoCF_biosynth"/>
    <property type="match status" value="1"/>
</dbReference>
<comment type="cofactor">
    <cofactor evidence="6">
        <name>Mg(2+)</name>
        <dbReference type="ChEBI" id="CHEBI:18420"/>
    </cofactor>
</comment>
<dbReference type="GO" id="GO:0061599">
    <property type="term" value="F:molybdopterin molybdotransferase activity"/>
    <property type="evidence" value="ECO:0007669"/>
    <property type="project" value="UniProtKB-UniRule"/>
</dbReference>
<dbReference type="RefSeq" id="WP_184213669.1">
    <property type="nucleotide sequence ID" value="NZ_JACHIP010000001.1"/>
</dbReference>
<comment type="caution">
    <text evidence="8">The sequence shown here is derived from an EMBL/GenBank/DDBJ whole genome shotgun (WGS) entry which is preliminary data.</text>
</comment>
<dbReference type="SUPFAM" id="SSF63867">
    <property type="entry name" value="MoeA C-terminal domain-like"/>
    <property type="match status" value="1"/>
</dbReference>
<dbReference type="InterPro" id="IPR005110">
    <property type="entry name" value="MoeA_linker/N"/>
</dbReference>
<dbReference type="UniPathway" id="UPA00344"/>
<comment type="pathway">
    <text evidence="2 6">Cofactor biosynthesis; molybdopterin biosynthesis.</text>
</comment>
<dbReference type="GO" id="GO:0006777">
    <property type="term" value="P:Mo-molybdopterin cofactor biosynthetic process"/>
    <property type="evidence" value="ECO:0007669"/>
    <property type="project" value="UniProtKB-UniRule"/>
</dbReference>
<dbReference type="PANTHER" id="PTHR10192">
    <property type="entry name" value="MOLYBDOPTERIN BIOSYNTHESIS PROTEIN"/>
    <property type="match status" value="1"/>
</dbReference>
<dbReference type="InterPro" id="IPR038987">
    <property type="entry name" value="MoeA-like"/>
</dbReference>
<proteinExistence type="inferred from homology"/>
<name>A0A7W7Z9V4_9BACT</name>
<dbReference type="NCBIfam" id="TIGR00177">
    <property type="entry name" value="molyb_syn"/>
    <property type="match status" value="1"/>
</dbReference>
<dbReference type="AlphaFoldDB" id="A0A7W7Z9V4"/>
<dbReference type="PANTHER" id="PTHR10192:SF5">
    <property type="entry name" value="GEPHYRIN"/>
    <property type="match status" value="1"/>
</dbReference>
<dbReference type="Gene3D" id="3.40.980.10">
    <property type="entry name" value="MoaB/Mog-like domain"/>
    <property type="match status" value="1"/>
</dbReference>
<comment type="catalytic activity">
    <reaction evidence="5">
        <text>adenylyl-molybdopterin + molybdate = Mo-molybdopterin + AMP + H(+)</text>
        <dbReference type="Rhea" id="RHEA:35047"/>
        <dbReference type="ChEBI" id="CHEBI:15378"/>
        <dbReference type="ChEBI" id="CHEBI:36264"/>
        <dbReference type="ChEBI" id="CHEBI:62727"/>
        <dbReference type="ChEBI" id="CHEBI:71302"/>
        <dbReference type="ChEBI" id="CHEBI:456215"/>
        <dbReference type="EC" id="2.10.1.1"/>
    </reaction>
</comment>
<feature type="domain" description="MoaB/Mog" evidence="7">
    <location>
        <begin position="202"/>
        <end position="349"/>
    </location>
</feature>
<evidence type="ECO:0000313" key="9">
    <source>
        <dbReference type="Proteomes" id="UP000540989"/>
    </source>
</evidence>
<dbReference type="InterPro" id="IPR005111">
    <property type="entry name" value="MoeA_C_domain_IV"/>
</dbReference>
<dbReference type="Proteomes" id="UP000540989">
    <property type="component" value="Unassembled WGS sequence"/>
</dbReference>